<accession>A0ABP7B339</accession>
<feature type="region of interest" description="Disordered" evidence="1">
    <location>
        <begin position="41"/>
        <end position="60"/>
    </location>
</feature>
<feature type="region of interest" description="Disordered" evidence="1">
    <location>
        <begin position="1"/>
        <end position="29"/>
    </location>
</feature>
<protein>
    <submittedName>
        <fullName evidence="2">Uncharacterized protein</fullName>
    </submittedName>
</protein>
<keyword evidence="3" id="KW-1185">Reference proteome</keyword>
<gene>
    <name evidence="2" type="ORF">GCM10022224_007930</name>
</gene>
<sequence length="60" mass="6453">MTRSSTPALDVGQTPKAWSPPEGAPSCDLSRTQRLVEQGRPAGTTHFLGWETLTHADHPA</sequence>
<evidence type="ECO:0000313" key="3">
    <source>
        <dbReference type="Proteomes" id="UP001500902"/>
    </source>
</evidence>
<organism evidence="2 3">
    <name type="scientific">Nonomuraea antimicrobica</name>
    <dbReference type="NCBI Taxonomy" id="561173"/>
    <lineage>
        <taxon>Bacteria</taxon>
        <taxon>Bacillati</taxon>
        <taxon>Actinomycetota</taxon>
        <taxon>Actinomycetes</taxon>
        <taxon>Streptosporangiales</taxon>
        <taxon>Streptosporangiaceae</taxon>
        <taxon>Nonomuraea</taxon>
    </lineage>
</organism>
<name>A0ABP7B339_9ACTN</name>
<dbReference type="Proteomes" id="UP001500902">
    <property type="component" value="Unassembled WGS sequence"/>
</dbReference>
<proteinExistence type="predicted"/>
<comment type="caution">
    <text evidence="2">The sequence shown here is derived from an EMBL/GenBank/DDBJ whole genome shotgun (WGS) entry which is preliminary data.</text>
</comment>
<dbReference type="EMBL" id="BAAAZP010000010">
    <property type="protein sequence ID" value="GAA3647530.1"/>
    <property type="molecule type" value="Genomic_DNA"/>
</dbReference>
<evidence type="ECO:0000313" key="2">
    <source>
        <dbReference type="EMBL" id="GAA3647530.1"/>
    </source>
</evidence>
<reference evidence="3" key="1">
    <citation type="journal article" date="2019" name="Int. J. Syst. Evol. Microbiol.">
        <title>The Global Catalogue of Microorganisms (GCM) 10K type strain sequencing project: providing services to taxonomists for standard genome sequencing and annotation.</title>
        <authorList>
            <consortium name="The Broad Institute Genomics Platform"/>
            <consortium name="The Broad Institute Genome Sequencing Center for Infectious Disease"/>
            <person name="Wu L."/>
            <person name="Ma J."/>
        </authorList>
    </citation>
    <scope>NUCLEOTIDE SEQUENCE [LARGE SCALE GENOMIC DNA]</scope>
    <source>
        <strain evidence="3">JCM 16904</strain>
    </source>
</reference>
<evidence type="ECO:0000256" key="1">
    <source>
        <dbReference type="SAM" id="MobiDB-lite"/>
    </source>
</evidence>